<name>A0ABS2F0T4_9ACTN</name>
<protein>
    <submittedName>
        <fullName evidence="2">Class I SAM-dependent methyltransferase</fullName>
    </submittedName>
</protein>
<dbReference type="InterPro" id="IPR013216">
    <property type="entry name" value="Methyltransf_11"/>
</dbReference>
<keyword evidence="2" id="KW-0489">Methyltransferase</keyword>
<sequence>MDEKNAELLKARSRAAFDAQAATYDEGREGARTRLLYPYVVREVARAVAGRDAPRLLDLGCGTGALAERVFAEVPGARVTGIDLAPGMVGAARSRLGDRAEIRLGDAERLPFHEASFDAVWCNDSFHHYPDPDRAAFQAWRVLAPGGVLVIGDTWQPAPARAVMNAWMARSREGDVHMYSESELRGILGAWFDEVSWRRVGTTACVAVARKGR</sequence>
<evidence type="ECO:0000313" key="2">
    <source>
        <dbReference type="EMBL" id="MBM6774575.1"/>
    </source>
</evidence>
<dbReference type="RefSeq" id="WP_204792935.1">
    <property type="nucleotide sequence ID" value="NZ_JACSNQ010000004.1"/>
</dbReference>
<dbReference type="Gene3D" id="3.40.50.150">
    <property type="entry name" value="Vaccinia Virus protein VP39"/>
    <property type="match status" value="1"/>
</dbReference>
<proteinExistence type="predicted"/>
<dbReference type="GO" id="GO:0032259">
    <property type="term" value="P:methylation"/>
    <property type="evidence" value="ECO:0007669"/>
    <property type="project" value="UniProtKB-KW"/>
</dbReference>
<feature type="domain" description="Methyltransferase type 11" evidence="1">
    <location>
        <begin position="57"/>
        <end position="151"/>
    </location>
</feature>
<comment type="caution">
    <text evidence="2">The sequence shown here is derived from an EMBL/GenBank/DDBJ whole genome shotgun (WGS) entry which is preliminary data.</text>
</comment>
<dbReference type="InterPro" id="IPR029063">
    <property type="entry name" value="SAM-dependent_MTases_sf"/>
</dbReference>
<dbReference type="PANTHER" id="PTHR43591">
    <property type="entry name" value="METHYLTRANSFERASE"/>
    <property type="match status" value="1"/>
</dbReference>
<dbReference type="Pfam" id="PF08241">
    <property type="entry name" value="Methyltransf_11"/>
    <property type="match status" value="1"/>
</dbReference>
<dbReference type="SUPFAM" id="SSF53335">
    <property type="entry name" value="S-adenosyl-L-methionine-dependent methyltransferases"/>
    <property type="match status" value="1"/>
</dbReference>
<evidence type="ECO:0000313" key="3">
    <source>
        <dbReference type="Proteomes" id="UP000712527"/>
    </source>
</evidence>
<dbReference type="GO" id="GO:0008168">
    <property type="term" value="F:methyltransferase activity"/>
    <property type="evidence" value="ECO:0007669"/>
    <property type="project" value="UniProtKB-KW"/>
</dbReference>
<reference evidence="2 3" key="1">
    <citation type="journal article" date="2021" name="Sci. Rep.">
        <title>The distribution of antibiotic resistance genes in chicken gut microbiota commensals.</title>
        <authorList>
            <person name="Juricova H."/>
            <person name="Matiasovicova J."/>
            <person name="Kubasova T."/>
            <person name="Cejkova D."/>
            <person name="Rychlik I."/>
        </authorList>
    </citation>
    <scope>NUCLEOTIDE SEQUENCE [LARGE SCALE GENOMIC DNA]</scope>
    <source>
        <strain evidence="2 3">An794</strain>
    </source>
</reference>
<dbReference type="Proteomes" id="UP000712527">
    <property type="component" value="Unassembled WGS sequence"/>
</dbReference>
<gene>
    <name evidence="2" type="ORF">H9X80_03310</name>
</gene>
<evidence type="ECO:0000259" key="1">
    <source>
        <dbReference type="Pfam" id="PF08241"/>
    </source>
</evidence>
<dbReference type="CDD" id="cd02440">
    <property type="entry name" value="AdoMet_MTases"/>
    <property type="match status" value="1"/>
</dbReference>
<keyword evidence="2" id="KW-0808">Transferase</keyword>
<keyword evidence="3" id="KW-1185">Reference proteome</keyword>
<accession>A0ABS2F0T4</accession>
<organism evidence="2 3">
    <name type="scientific">Olsenella profusa</name>
    <dbReference type="NCBI Taxonomy" id="138595"/>
    <lineage>
        <taxon>Bacteria</taxon>
        <taxon>Bacillati</taxon>
        <taxon>Actinomycetota</taxon>
        <taxon>Coriobacteriia</taxon>
        <taxon>Coriobacteriales</taxon>
        <taxon>Atopobiaceae</taxon>
        <taxon>Olsenella</taxon>
    </lineage>
</organism>
<dbReference type="EMBL" id="JACSNQ010000004">
    <property type="protein sequence ID" value="MBM6774575.1"/>
    <property type="molecule type" value="Genomic_DNA"/>
</dbReference>